<dbReference type="Pfam" id="PF07904">
    <property type="entry name" value="Eaf7"/>
    <property type="match status" value="1"/>
</dbReference>
<feature type="compositionally biased region" description="Acidic residues" evidence="8">
    <location>
        <begin position="259"/>
        <end position="312"/>
    </location>
</feature>
<feature type="region of interest" description="Disordered" evidence="8">
    <location>
        <begin position="1"/>
        <end position="54"/>
    </location>
</feature>
<reference evidence="9" key="1">
    <citation type="submission" date="2021-03" db="EMBL/GenBank/DDBJ databases">
        <title>Revisited historic fungal species revealed as producer of novel bioactive compounds through whole genome sequencing and comparative genomics.</title>
        <authorList>
            <person name="Vignolle G.A."/>
            <person name="Hochenegger N."/>
            <person name="Mach R.L."/>
            <person name="Mach-Aigner A.R."/>
            <person name="Javad Rahimi M."/>
            <person name="Salim K.A."/>
            <person name="Chan C.M."/>
            <person name="Lim L.B.L."/>
            <person name="Cai F."/>
            <person name="Druzhinina I.S."/>
            <person name="U'Ren J.M."/>
            <person name="Derntl C."/>
        </authorList>
    </citation>
    <scope>NUCLEOTIDE SEQUENCE</scope>
    <source>
        <strain evidence="9">TUCIM 5799</strain>
    </source>
</reference>
<evidence type="ECO:0000256" key="6">
    <source>
        <dbReference type="ARBA" id="ARBA00023242"/>
    </source>
</evidence>
<keyword evidence="4" id="KW-0805">Transcription regulation</keyword>
<evidence type="ECO:0000256" key="8">
    <source>
        <dbReference type="SAM" id="MobiDB-lite"/>
    </source>
</evidence>
<organism evidence="9 10">
    <name type="scientific">Neoarthrinium moseri</name>
    <dbReference type="NCBI Taxonomy" id="1658444"/>
    <lineage>
        <taxon>Eukaryota</taxon>
        <taxon>Fungi</taxon>
        <taxon>Dikarya</taxon>
        <taxon>Ascomycota</taxon>
        <taxon>Pezizomycotina</taxon>
        <taxon>Sordariomycetes</taxon>
        <taxon>Xylariomycetidae</taxon>
        <taxon>Amphisphaeriales</taxon>
        <taxon>Apiosporaceae</taxon>
        <taxon>Neoarthrinium</taxon>
    </lineage>
</organism>
<comment type="subcellular location">
    <subcellularLocation>
        <location evidence="1">Nucleus</location>
    </subcellularLocation>
</comment>
<comment type="similarity">
    <text evidence="2">Belongs to the EAF7 family.</text>
</comment>
<comment type="caution">
    <text evidence="9">The sequence shown here is derived from an EMBL/GenBank/DDBJ whole genome shotgun (WGS) entry which is preliminary data.</text>
</comment>
<dbReference type="EMBL" id="JAFIMR010000049">
    <property type="protein sequence ID" value="KAI1855835.1"/>
    <property type="molecule type" value="Genomic_DNA"/>
</dbReference>
<evidence type="ECO:0000256" key="1">
    <source>
        <dbReference type="ARBA" id="ARBA00004123"/>
    </source>
</evidence>
<feature type="compositionally biased region" description="Basic residues" evidence="8">
    <location>
        <begin position="329"/>
        <end position="340"/>
    </location>
</feature>
<evidence type="ECO:0000256" key="3">
    <source>
        <dbReference type="ARBA" id="ARBA00022853"/>
    </source>
</evidence>
<accession>A0A9P9WBB2</accession>
<evidence type="ECO:0000256" key="2">
    <source>
        <dbReference type="ARBA" id="ARBA00007117"/>
    </source>
</evidence>
<dbReference type="GO" id="GO:0006325">
    <property type="term" value="P:chromatin organization"/>
    <property type="evidence" value="ECO:0007669"/>
    <property type="project" value="UniProtKB-KW"/>
</dbReference>
<evidence type="ECO:0000256" key="7">
    <source>
        <dbReference type="ARBA" id="ARBA00025178"/>
    </source>
</evidence>
<comment type="function">
    <text evidence="7">Component of the NuA4 histone acetyltransferase complex which is involved in transcriptional activation of selected genes principally by acetylation of nucleosomal histone H4 and H2A. The NuA4 complex is also involved in DNA repair.</text>
</comment>
<dbReference type="GO" id="GO:0005634">
    <property type="term" value="C:nucleus"/>
    <property type="evidence" value="ECO:0007669"/>
    <property type="project" value="UniProtKB-SubCell"/>
</dbReference>
<evidence type="ECO:0000313" key="10">
    <source>
        <dbReference type="Proteomes" id="UP000829685"/>
    </source>
</evidence>
<feature type="compositionally biased region" description="Basic residues" evidence="8">
    <location>
        <begin position="242"/>
        <end position="252"/>
    </location>
</feature>
<evidence type="ECO:0000256" key="4">
    <source>
        <dbReference type="ARBA" id="ARBA00023015"/>
    </source>
</evidence>
<evidence type="ECO:0000256" key="5">
    <source>
        <dbReference type="ARBA" id="ARBA00023163"/>
    </source>
</evidence>
<dbReference type="GO" id="GO:0006357">
    <property type="term" value="P:regulation of transcription by RNA polymerase II"/>
    <property type="evidence" value="ECO:0007669"/>
    <property type="project" value="TreeGrafter"/>
</dbReference>
<dbReference type="PANTHER" id="PTHR13581">
    <property type="entry name" value="MRG-BINDING PROTEIN"/>
    <property type="match status" value="1"/>
</dbReference>
<evidence type="ECO:0000313" key="9">
    <source>
        <dbReference type="EMBL" id="KAI1855835.1"/>
    </source>
</evidence>
<feature type="compositionally biased region" description="Polar residues" evidence="8">
    <location>
        <begin position="212"/>
        <end position="223"/>
    </location>
</feature>
<dbReference type="Proteomes" id="UP000829685">
    <property type="component" value="Unassembled WGS sequence"/>
</dbReference>
<feature type="compositionally biased region" description="Low complexity" evidence="8">
    <location>
        <begin position="318"/>
        <end position="328"/>
    </location>
</feature>
<dbReference type="GO" id="GO:0035267">
    <property type="term" value="C:NuA4 histone acetyltransferase complex"/>
    <property type="evidence" value="ECO:0007669"/>
    <property type="project" value="TreeGrafter"/>
</dbReference>
<keyword evidence="3" id="KW-0156">Chromatin regulator</keyword>
<sequence length="340" mass="37139">MPPKRKAARASLGVSTPKTPTPMHEDSMDIDTPQASDTPRAADTPTVGKPNQPSAEELLGNIWTDDQESSLYKGIIRWKPAGMHKHFRMLAISEHLRNHGINPDVETHTRIPGIWAKLRTLYSLDLIDERENYDDDVDKYKEFGLPNTEYWDMMFARRLPENPSEAPSSPPEMELDDHSTRGAAGPPSVSGGERGTKRKRGGANAADVASVAGSTARTRGSTVEDTEEDTPLASSPVAKSARGARSRKRAAAKAKAESTEPEPTEENDEEDGNQGEGEEGAEEEAEDEDEDEEREEEEESDAEAEAEAEAEDTAAKSTRGSTKATGRTTRARANTRKGRK</sequence>
<dbReference type="PANTHER" id="PTHR13581:SF5">
    <property type="entry name" value="MRG_MORF4L-BINDING PROTEIN"/>
    <property type="match status" value="1"/>
</dbReference>
<name>A0A9P9WBB2_9PEZI</name>
<gene>
    <name evidence="9" type="ORF">JX265_012098</name>
</gene>
<feature type="region of interest" description="Disordered" evidence="8">
    <location>
        <begin position="161"/>
        <end position="340"/>
    </location>
</feature>
<keyword evidence="5" id="KW-0804">Transcription</keyword>
<proteinExistence type="inferred from homology"/>
<protein>
    <submittedName>
        <fullName evidence="9">Uncharacterized protein</fullName>
    </submittedName>
</protein>
<keyword evidence="10" id="KW-1185">Reference proteome</keyword>
<dbReference type="InterPro" id="IPR012423">
    <property type="entry name" value="Eaf7/MRGBP"/>
</dbReference>
<dbReference type="AlphaFoldDB" id="A0A9P9WBB2"/>
<keyword evidence="6" id="KW-0539">Nucleus</keyword>